<name>A0A562KL66_SPHWJ</name>
<dbReference type="InterPro" id="IPR021508">
    <property type="entry name" value="Gp17-like"/>
</dbReference>
<reference evidence="1 2" key="1">
    <citation type="journal article" date="2015" name="Stand. Genomic Sci.">
        <title>Genomic Encyclopedia of Bacterial and Archaeal Type Strains, Phase III: the genomes of soil and plant-associated and newly described type strains.</title>
        <authorList>
            <person name="Whitman W.B."/>
            <person name="Woyke T."/>
            <person name="Klenk H.P."/>
            <person name="Zhou Y."/>
            <person name="Lilburn T.G."/>
            <person name="Beck B.J."/>
            <person name="De Vos P."/>
            <person name="Vandamme P."/>
            <person name="Eisen J.A."/>
            <person name="Garrity G."/>
            <person name="Hugenholtz P."/>
            <person name="Kyrpides N.C."/>
        </authorList>
    </citation>
    <scope>NUCLEOTIDE SEQUENCE [LARGE SCALE GENOMIC DNA]</scope>
    <source>
        <strain evidence="1 2">CGMCC 1.7748</strain>
    </source>
</reference>
<dbReference type="RefSeq" id="WP_145072213.1">
    <property type="nucleotide sequence ID" value="NZ_JACIIY010000005.1"/>
</dbReference>
<dbReference type="Proteomes" id="UP000316624">
    <property type="component" value="Unassembled WGS sequence"/>
</dbReference>
<evidence type="ECO:0000313" key="2">
    <source>
        <dbReference type="Proteomes" id="UP000316624"/>
    </source>
</evidence>
<sequence>MGGCEAVRGLFAGDNALTALVPAERIVIGDVPAGFPVPCIALFSISAVDRNTLKHGAVKRVTERVQATVMAPDSAVRQLVQRTAKKAADGKMPTVEGILHVTVHSIGAGADGRDPETGIHMGTQDFRVSYNEI</sequence>
<dbReference type="AlphaFoldDB" id="A0A562KL66"/>
<proteinExistence type="predicted"/>
<protein>
    <submittedName>
        <fullName evidence="1">Uncharacterized protein DUF3168</fullName>
    </submittedName>
</protein>
<organism evidence="1 2">
    <name type="scientific">Sphingobium wenxiniae (strain DSM 21828 / CGMCC 1.7748 / JZ-1)</name>
    <dbReference type="NCBI Taxonomy" id="595605"/>
    <lineage>
        <taxon>Bacteria</taxon>
        <taxon>Pseudomonadati</taxon>
        <taxon>Pseudomonadota</taxon>
        <taxon>Alphaproteobacteria</taxon>
        <taxon>Sphingomonadales</taxon>
        <taxon>Sphingomonadaceae</taxon>
        <taxon>Sphingobium</taxon>
    </lineage>
</organism>
<comment type="caution">
    <text evidence="1">The sequence shown here is derived from an EMBL/GenBank/DDBJ whole genome shotgun (WGS) entry which is preliminary data.</text>
</comment>
<keyword evidence="2" id="KW-1185">Reference proteome</keyword>
<accession>A0A562KL66</accession>
<evidence type="ECO:0000313" key="1">
    <source>
        <dbReference type="EMBL" id="TWH96005.1"/>
    </source>
</evidence>
<dbReference type="EMBL" id="VLKK01000003">
    <property type="protein sequence ID" value="TWH96005.1"/>
    <property type="molecule type" value="Genomic_DNA"/>
</dbReference>
<dbReference type="Pfam" id="PF11367">
    <property type="entry name" value="Tail_completion_gp17"/>
    <property type="match status" value="1"/>
</dbReference>
<gene>
    <name evidence="1" type="ORF">IQ35_01094</name>
</gene>